<evidence type="ECO:0000313" key="4">
    <source>
        <dbReference type="Proteomes" id="UP001295684"/>
    </source>
</evidence>
<keyword evidence="2" id="KW-1133">Transmembrane helix</keyword>
<feature type="transmembrane region" description="Helical" evidence="2">
    <location>
        <begin position="320"/>
        <end position="348"/>
    </location>
</feature>
<name>A0AAD1XEZ6_EUPCR</name>
<dbReference type="PANTHER" id="PTHR31398:SF0">
    <property type="entry name" value="MEIOTIC NUCLEAR DIVISION PROTEIN 1 HOMOLOG"/>
    <property type="match status" value="1"/>
</dbReference>
<evidence type="ECO:0000256" key="1">
    <source>
        <dbReference type="SAM" id="MobiDB-lite"/>
    </source>
</evidence>
<dbReference type="GO" id="GO:0007131">
    <property type="term" value="P:reciprocal meiotic recombination"/>
    <property type="evidence" value="ECO:0007669"/>
    <property type="project" value="TreeGrafter"/>
</dbReference>
<keyword evidence="2" id="KW-0812">Transmembrane</keyword>
<organism evidence="3 4">
    <name type="scientific">Euplotes crassus</name>
    <dbReference type="NCBI Taxonomy" id="5936"/>
    <lineage>
        <taxon>Eukaryota</taxon>
        <taxon>Sar</taxon>
        <taxon>Alveolata</taxon>
        <taxon>Ciliophora</taxon>
        <taxon>Intramacronucleata</taxon>
        <taxon>Spirotrichea</taxon>
        <taxon>Hypotrichia</taxon>
        <taxon>Euplotida</taxon>
        <taxon>Euplotidae</taxon>
        <taxon>Moneuplotes</taxon>
    </lineage>
</organism>
<feature type="compositionally biased region" description="Low complexity" evidence="1">
    <location>
        <begin position="647"/>
        <end position="659"/>
    </location>
</feature>
<gene>
    <name evidence="3" type="ORF">ECRASSUSDP1_LOCUS10173</name>
</gene>
<evidence type="ECO:0000256" key="2">
    <source>
        <dbReference type="SAM" id="Phobius"/>
    </source>
</evidence>
<dbReference type="Proteomes" id="UP001295684">
    <property type="component" value="Unassembled WGS sequence"/>
</dbReference>
<dbReference type="AlphaFoldDB" id="A0AAD1XEZ6"/>
<feature type="transmembrane region" description="Helical" evidence="2">
    <location>
        <begin position="43"/>
        <end position="63"/>
    </location>
</feature>
<reference evidence="3" key="1">
    <citation type="submission" date="2023-07" db="EMBL/GenBank/DDBJ databases">
        <authorList>
            <consortium name="AG Swart"/>
            <person name="Singh M."/>
            <person name="Singh A."/>
            <person name="Seah K."/>
            <person name="Emmerich C."/>
        </authorList>
    </citation>
    <scope>NUCLEOTIDE SEQUENCE</scope>
    <source>
        <strain evidence="3">DP1</strain>
    </source>
</reference>
<sequence>MGQLITCLSKVLDNTGDAVTSVDLFGSPINIKHNKNDQFKTKVGGVATMILFVLTLMYTIYLIEVMITKDRKNFSYHFSIRDLSKDHDHHFPGQHGFDLAIGFRLDNTSLLDTKYLQLYELEVSQKIITNTNGILSEQNTPLQVQKCEGNLPHANQTLLQEFNINQYVCIANKNYSIGGDRYSSIRKSISISLKKCDSSKRTDCKTTSEIDQDSVTRELEVLMIDSYFHLNNINDPVQTFLTQEYFFSMQPNFVQEAEIFLTENKIEREDDYTLIRGQKSSIFYTTKRGNDQIFQDTTNTDYTRLDILLDSRINFYSRDVFTILDVLSSIGGLYTLFQSFFGFIIGFYTQKMFYYSILSKCYTYDVKENSEHLSSDNKVHNMEASCNDINPKKLDVSRDHLQINQSQFCHPKFYHKESLPSTENYKKSEEYEGGMSEQVNSTSANPIKKFSLEEKLVILEEKVKNIKKFKYTRRNSLYGILCCFKCKKLCKSSYQNYQVFQQGIERYSQQMDISNIVSSMRRVETLLNIVLTDQQKELLRYIQDKGSEKCSSSVYNQERNSNDGIIVSKMPKSKDIDTSNEKLGRLINDYKHKSLTKIDTKLLNQICPNIFGENSYRRSCESPTRKEEYKIEDDFVKNRKPRHKNDSIQSSSSLSHYQM</sequence>
<feature type="region of interest" description="Disordered" evidence="1">
    <location>
        <begin position="631"/>
        <end position="659"/>
    </location>
</feature>
<evidence type="ECO:0000313" key="3">
    <source>
        <dbReference type="EMBL" id="CAI2368877.1"/>
    </source>
</evidence>
<dbReference type="PANTHER" id="PTHR31398">
    <property type="entry name" value="MEIOTIC NUCLEAR DIVISION PROTEIN 1 HOMOLOG"/>
    <property type="match status" value="1"/>
</dbReference>
<proteinExistence type="predicted"/>
<keyword evidence="4" id="KW-1185">Reference proteome</keyword>
<dbReference type="GO" id="GO:0005634">
    <property type="term" value="C:nucleus"/>
    <property type="evidence" value="ECO:0007669"/>
    <property type="project" value="TreeGrafter"/>
</dbReference>
<comment type="caution">
    <text evidence="3">The sequence shown here is derived from an EMBL/GenBank/DDBJ whole genome shotgun (WGS) entry which is preliminary data.</text>
</comment>
<keyword evidence="2" id="KW-0472">Membrane</keyword>
<dbReference type="EMBL" id="CAMPGE010010023">
    <property type="protein sequence ID" value="CAI2368877.1"/>
    <property type="molecule type" value="Genomic_DNA"/>
</dbReference>
<protein>
    <submittedName>
        <fullName evidence="3">Uncharacterized protein</fullName>
    </submittedName>
</protein>
<accession>A0AAD1XEZ6</accession>